<protein>
    <submittedName>
        <fullName evidence="1">Uncharacterized protein</fullName>
    </submittedName>
</protein>
<dbReference type="AlphaFoldDB" id="A0AA88XR05"/>
<dbReference type="EMBL" id="VSWD01000012">
    <property type="protein sequence ID" value="KAK3085882.1"/>
    <property type="molecule type" value="Genomic_DNA"/>
</dbReference>
<keyword evidence="2" id="KW-1185">Reference proteome</keyword>
<reference evidence="1" key="1">
    <citation type="submission" date="2019-08" db="EMBL/GenBank/DDBJ databases">
        <title>The improved chromosome-level genome for the pearl oyster Pinctada fucata martensii using PacBio sequencing and Hi-C.</title>
        <authorList>
            <person name="Zheng Z."/>
        </authorList>
    </citation>
    <scope>NUCLEOTIDE SEQUENCE</scope>
    <source>
        <strain evidence="1">ZZ-2019</strain>
        <tissue evidence="1">Adductor muscle</tissue>
    </source>
</reference>
<accession>A0AA88XR05</accession>
<evidence type="ECO:0000313" key="2">
    <source>
        <dbReference type="Proteomes" id="UP001186944"/>
    </source>
</evidence>
<dbReference type="Proteomes" id="UP001186944">
    <property type="component" value="Unassembled WGS sequence"/>
</dbReference>
<proteinExistence type="predicted"/>
<gene>
    <name evidence="1" type="ORF">FSP39_009990</name>
</gene>
<organism evidence="1 2">
    <name type="scientific">Pinctada imbricata</name>
    <name type="common">Atlantic pearl-oyster</name>
    <name type="synonym">Pinctada martensii</name>
    <dbReference type="NCBI Taxonomy" id="66713"/>
    <lineage>
        <taxon>Eukaryota</taxon>
        <taxon>Metazoa</taxon>
        <taxon>Spiralia</taxon>
        <taxon>Lophotrochozoa</taxon>
        <taxon>Mollusca</taxon>
        <taxon>Bivalvia</taxon>
        <taxon>Autobranchia</taxon>
        <taxon>Pteriomorphia</taxon>
        <taxon>Pterioida</taxon>
        <taxon>Pterioidea</taxon>
        <taxon>Pteriidae</taxon>
        <taxon>Pinctada</taxon>
    </lineage>
</organism>
<comment type="caution">
    <text evidence="1">The sequence shown here is derived from an EMBL/GenBank/DDBJ whole genome shotgun (WGS) entry which is preliminary data.</text>
</comment>
<sequence>MAEEEGVSGSQMTMDMIPASGQPDSISLDHGNLTISYNDPASIAAGEEAMVISYSDPGFTQGEDGEVVDGTEFTEALADVTYVGVGFSRKVTMEAHMKNHKDDGDFPVVRSSAIPEMKRSQVKVMEADVIEHMEALTQEYTVLIIHLAVLQNEQRNE</sequence>
<name>A0AA88XR05_PINIB</name>
<evidence type="ECO:0000313" key="1">
    <source>
        <dbReference type="EMBL" id="KAK3085882.1"/>
    </source>
</evidence>